<proteinExistence type="predicted"/>
<evidence type="ECO:0000313" key="3">
    <source>
        <dbReference type="Proteomes" id="UP000503349"/>
    </source>
</evidence>
<protein>
    <submittedName>
        <fullName evidence="2">Uncharacterized protein</fullName>
    </submittedName>
</protein>
<keyword evidence="1" id="KW-0472">Membrane</keyword>
<gene>
    <name evidence="2" type="ORF">EXN66_Car018831</name>
</gene>
<dbReference type="Proteomes" id="UP000503349">
    <property type="component" value="Chromosome 18"/>
</dbReference>
<organism evidence="2 3">
    <name type="scientific">Channa argus</name>
    <name type="common">Northern snakehead</name>
    <name type="synonym">Ophicephalus argus</name>
    <dbReference type="NCBI Taxonomy" id="215402"/>
    <lineage>
        <taxon>Eukaryota</taxon>
        <taxon>Metazoa</taxon>
        <taxon>Chordata</taxon>
        <taxon>Craniata</taxon>
        <taxon>Vertebrata</taxon>
        <taxon>Euteleostomi</taxon>
        <taxon>Actinopterygii</taxon>
        <taxon>Neopterygii</taxon>
        <taxon>Teleostei</taxon>
        <taxon>Neoteleostei</taxon>
        <taxon>Acanthomorphata</taxon>
        <taxon>Anabantaria</taxon>
        <taxon>Anabantiformes</taxon>
        <taxon>Channoidei</taxon>
        <taxon>Channidae</taxon>
        <taxon>Channa</taxon>
    </lineage>
</organism>
<evidence type="ECO:0000313" key="2">
    <source>
        <dbReference type="EMBL" id="KAF3703143.1"/>
    </source>
</evidence>
<keyword evidence="1" id="KW-0812">Transmembrane</keyword>
<feature type="transmembrane region" description="Helical" evidence="1">
    <location>
        <begin position="50"/>
        <end position="70"/>
    </location>
</feature>
<reference evidence="3" key="2">
    <citation type="submission" date="2019-02" db="EMBL/GenBank/DDBJ databases">
        <title>Opniocepnalus argus Var Kimnra genome.</title>
        <authorList>
            <person name="Zhou C."/>
            <person name="Xiao S."/>
        </authorList>
    </citation>
    <scope>NUCLEOTIDE SEQUENCE [LARGE SCALE GENOMIC DNA]</scope>
</reference>
<reference evidence="2 3" key="1">
    <citation type="submission" date="2019-02" db="EMBL/GenBank/DDBJ databases">
        <title>Opniocepnalus argus genome.</title>
        <authorList>
            <person name="Zhou C."/>
            <person name="Xiao S."/>
        </authorList>
    </citation>
    <scope>NUCLEOTIDE SEQUENCE [LARGE SCALE GENOMIC DNA]</scope>
    <source>
        <strain evidence="2">OARG1902GOOAL</strain>
        <tissue evidence="2">Muscle</tissue>
    </source>
</reference>
<sequence length="73" mass="8369">MNRAVECVEVLRERERIENTFKSCDLVCLPCLSDLKSQTSQKLKMLSPNIWNTGFFASGFYSGCLHFFLASEQ</sequence>
<accession>A0A6G1QLF5</accession>
<keyword evidence="1" id="KW-1133">Transmembrane helix</keyword>
<name>A0A6G1QLF5_CHAAH</name>
<evidence type="ECO:0000256" key="1">
    <source>
        <dbReference type="SAM" id="Phobius"/>
    </source>
</evidence>
<dbReference type="EMBL" id="CM015729">
    <property type="protein sequence ID" value="KAF3703143.1"/>
    <property type="molecule type" value="Genomic_DNA"/>
</dbReference>
<dbReference type="AlphaFoldDB" id="A0A6G1QLF5"/>
<keyword evidence="3" id="KW-1185">Reference proteome</keyword>